<sequence>HSRTTYSTINAVVEQLVQ</sequence>
<protein>
    <submittedName>
        <fullName evidence="1">Uncharacterized protein</fullName>
    </submittedName>
</protein>
<organism evidence="1 2">
    <name type="scientific">Rotaria magnacalcarata</name>
    <dbReference type="NCBI Taxonomy" id="392030"/>
    <lineage>
        <taxon>Eukaryota</taxon>
        <taxon>Metazoa</taxon>
        <taxon>Spiralia</taxon>
        <taxon>Gnathifera</taxon>
        <taxon>Rotifera</taxon>
        <taxon>Eurotatoria</taxon>
        <taxon>Bdelloidea</taxon>
        <taxon>Philodinida</taxon>
        <taxon>Philodinidae</taxon>
        <taxon>Rotaria</taxon>
    </lineage>
</organism>
<accession>A0A820YZZ4</accession>
<dbReference type="Proteomes" id="UP000663866">
    <property type="component" value="Unassembled WGS sequence"/>
</dbReference>
<gene>
    <name evidence="1" type="ORF">OVN521_LOCUS43286</name>
</gene>
<evidence type="ECO:0000313" key="1">
    <source>
        <dbReference type="EMBL" id="CAF4552674.1"/>
    </source>
</evidence>
<proteinExistence type="predicted"/>
<evidence type="ECO:0000313" key="2">
    <source>
        <dbReference type="Proteomes" id="UP000663866"/>
    </source>
</evidence>
<dbReference type="EMBL" id="CAJOBG010061521">
    <property type="protein sequence ID" value="CAF4552674.1"/>
    <property type="molecule type" value="Genomic_DNA"/>
</dbReference>
<dbReference type="AlphaFoldDB" id="A0A820YZZ4"/>
<name>A0A820YZZ4_9BILA</name>
<comment type="caution">
    <text evidence="1">The sequence shown here is derived from an EMBL/GenBank/DDBJ whole genome shotgun (WGS) entry which is preliminary data.</text>
</comment>
<reference evidence="1" key="1">
    <citation type="submission" date="2021-02" db="EMBL/GenBank/DDBJ databases">
        <authorList>
            <person name="Nowell W R."/>
        </authorList>
    </citation>
    <scope>NUCLEOTIDE SEQUENCE</scope>
</reference>
<keyword evidence="2" id="KW-1185">Reference proteome</keyword>
<feature type="non-terminal residue" evidence="1">
    <location>
        <position position="1"/>
    </location>
</feature>